<dbReference type="Proteomes" id="UP001500920">
    <property type="component" value="Unassembled WGS sequence"/>
</dbReference>
<comment type="caution">
    <text evidence="1">The sequence shown here is derived from an EMBL/GenBank/DDBJ whole genome shotgun (WGS) entry which is preliminary data.</text>
</comment>
<organism evidence="1 2">
    <name type="scientific">Salinicoccus jeotgali</name>
    <dbReference type="NCBI Taxonomy" id="381634"/>
    <lineage>
        <taxon>Bacteria</taxon>
        <taxon>Bacillati</taxon>
        <taxon>Bacillota</taxon>
        <taxon>Bacilli</taxon>
        <taxon>Bacillales</taxon>
        <taxon>Staphylococcaceae</taxon>
        <taxon>Salinicoccus</taxon>
    </lineage>
</organism>
<accession>A0ABP7EZJ6</accession>
<dbReference type="RefSeq" id="WP_344703314.1">
    <property type="nucleotide sequence ID" value="NZ_BAABCK010000057.1"/>
</dbReference>
<dbReference type="EMBL" id="BAABCK010000057">
    <property type="protein sequence ID" value="GAA3728359.1"/>
    <property type="molecule type" value="Genomic_DNA"/>
</dbReference>
<evidence type="ECO:0000313" key="1">
    <source>
        <dbReference type="EMBL" id="GAA3728359.1"/>
    </source>
</evidence>
<keyword evidence="2" id="KW-1185">Reference proteome</keyword>
<protein>
    <submittedName>
        <fullName evidence="1">Uncharacterized protein</fullName>
    </submittedName>
</protein>
<evidence type="ECO:0000313" key="2">
    <source>
        <dbReference type="Proteomes" id="UP001500920"/>
    </source>
</evidence>
<proteinExistence type="predicted"/>
<reference evidence="2" key="1">
    <citation type="journal article" date="2019" name="Int. J. Syst. Evol. Microbiol.">
        <title>The Global Catalogue of Microorganisms (GCM) 10K type strain sequencing project: providing services to taxonomists for standard genome sequencing and annotation.</title>
        <authorList>
            <consortium name="The Broad Institute Genomics Platform"/>
            <consortium name="The Broad Institute Genome Sequencing Center for Infectious Disease"/>
            <person name="Wu L."/>
            <person name="Ma J."/>
        </authorList>
    </citation>
    <scope>NUCLEOTIDE SEQUENCE [LARGE SCALE GENOMIC DNA]</scope>
    <source>
        <strain evidence="2">JCM 16981</strain>
    </source>
</reference>
<sequence length="269" mass="31135">MSKIIVLTRLTVFDEDFIMYAEINEFLSQLNNEGHTIVMLSHSYHSLERMKSIFKEKFNFEITCLFRNDFKTTVDKDDAKNIIFIGSSDEDLYLTAPKKVLIINPGWSVKKGGLPAKYSITLESPLQLLEAIKIIANQNKWYFELDIDENTKLLALTSANTYNKDTTEVEILEGFQRLLKSGDRKYFNTLYFHLISGVMKNDLLREVGLWGNFPSSTGKMNEEIEELKERCRYLTGLKMKEPLFIRHTTGSSTLDWTTPMREAIVKSKK</sequence>
<name>A0ABP7EZJ6_9STAP</name>
<gene>
    <name evidence="1" type="ORF">GCM10022378_16350</name>
</gene>